<comment type="caution">
    <text evidence="2">The sequence shown here is derived from an EMBL/GenBank/DDBJ whole genome shotgun (WGS) entry which is preliminary data.</text>
</comment>
<protein>
    <recommendedName>
        <fullName evidence="1">Double Cache domain-containing protein</fullName>
    </recommendedName>
</protein>
<organism evidence="2">
    <name type="scientific">mine drainage metagenome</name>
    <dbReference type="NCBI Taxonomy" id="410659"/>
    <lineage>
        <taxon>unclassified sequences</taxon>
        <taxon>metagenomes</taxon>
        <taxon>ecological metagenomes</taxon>
    </lineage>
</organism>
<reference evidence="2" key="1">
    <citation type="submission" date="2016-10" db="EMBL/GenBank/DDBJ databases">
        <title>Sequence of Gallionella enrichment culture.</title>
        <authorList>
            <person name="Poehlein A."/>
            <person name="Muehling M."/>
            <person name="Daniel R."/>
        </authorList>
    </citation>
    <scope>NUCLEOTIDE SEQUENCE</scope>
</reference>
<evidence type="ECO:0000259" key="1">
    <source>
        <dbReference type="Pfam" id="PF08269"/>
    </source>
</evidence>
<evidence type="ECO:0000313" key="2">
    <source>
        <dbReference type="EMBL" id="OIQ98379.1"/>
    </source>
</evidence>
<dbReference type="Gene3D" id="3.30.450.20">
    <property type="entry name" value="PAS domain"/>
    <property type="match status" value="1"/>
</dbReference>
<accession>A0A1J5S9E5</accession>
<dbReference type="AlphaFoldDB" id="A0A1J5S9E5"/>
<dbReference type="InterPro" id="IPR004010">
    <property type="entry name" value="Double_Cache_2"/>
</dbReference>
<feature type="domain" description="Double Cache" evidence="1">
    <location>
        <begin position="50"/>
        <end position="142"/>
    </location>
</feature>
<dbReference type="Pfam" id="PF08269">
    <property type="entry name" value="dCache_2"/>
    <property type="match status" value="1"/>
</dbReference>
<gene>
    <name evidence="2" type="ORF">GALL_196570</name>
</gene>
<proteinExistence type="predicted"/>
<dbReference type="EMBL" id="MLJW01000120">
    <property type="protein sequence ID" value="OIQ98379.1"/>
    <property type="molecule type" value="Genomic_DNA"/>
</dbReference>
<sequence length="153" mass="16586">MPRLVRVFWAVLLSFPLMAAAMSLEANPTLTDARALVLKAADDLTAKGLQGACADFLQKPGPYWVGEVYVFVLSQDGVWECYPPKPSAAGLSLLSLTDVDGKAFVREMIATAQAHGEGVVDYKWKNPINGLIQMKMSFVKMVNGHILAAGVFK</sequence>
<name>A0A1J5S9E5_9ZZZZ</name>